<evidence type="ECO:0000256" key="10">
    <source>
        <dbReference type="PROSITE-ProRule" id="PRU00775"/>
    </source>
</evidence>
<dbReference type="Proteomes" id="UP000218209">
    <property type="component" value="Unassembled WGS sequence"/>
</dbReference>
<keyword evidence="8" id="KW-0793">Thylakoid</keyword>
<sequence>MLALDRACGGHRAPRRRPCRPSALRPPPEAAGTHRFPLRTVPVLPPADGRPFRFSRSHLLPFTMAFVSTFAAAAGSVAARTSGFAGAAVSTAAPTVSAMTPTARLGTVAGNNSLPKLGLDKQQAERFSVMDNVRPAGFSSDYEEIISNVYRTVFGNAYIMESERATMAKDESEFRDGRTTVKDFVRALVKSNEYKRRFFESRPLYGAIELAYKHILGRTPDGLEEYRVRSGVYDTKGYDAYMDSFLDDGEYDQAFGEDLVPYLRGHLTTTNKSMAAFTHMFQMHRGSGVSDKSNPRTMVHGITLNGAGIRSIPIAVVAPGAAGATYQSVAPFAGSWISGVTGGDAARSSHGARNEGGQMFRVEATRFNQAASINGRAGLPGKKLYRGRNGSRSAISQYRFPNQSFLVPYSELSAIYQKIHKQGGVIASITPVHT</sequence>
<dbReference type="InterPro" id="IPR008213">
    <property type="entry name" value="CpcD-like_dom"/>
</dbReference>
<evidence type="ECO:0000256" key="5">
    <source>
        <dbReference type="ARBA" id="ARBA00022549"/>
    </source>
</evidence>
<name>A0A1X6NR82_PORUM</name>
<evidence type="ECO:0000256" key="1">
    <source>
        <dbReference type="ARBA" id="ARBA00004185"/>
    </source>
</evidence>
<dbReference type="SMART" id="SM01094">
    <property type="entry name" value="CpcD"/>
    <property type="match status" value="1"/>
</dbReference>
<dbReference type="OrthoDB" id="2871at2759"/>
<dbReference type="Pfam" id="PF00427">
    <property type="entry name" value="PBS_linker_poly"/>
    <property type="match status" value="1"/>
</dbReference>
<comment type="similarity">
    <text evidence="10">Belongs to the phycobilisome linker protein family.</text>
</comment>
<keyword evidence="9" id="KW-0472">Membrane</keyword>
<dbReference type="InterPro" id="IPR001297">
    <property type="entry name" value="PBS_linker_dom"/>
</dbReference>
<evidence type="ECO:0000256" key="2">
    <source>
        <dbReference type="ARBA" id="ARBA00004308"/>
    </source>
</evidence>
<dbReference type="PANTHER" id="PTHR34011:SF6">
    <property type="entry name" value="PHYCOBILIPROTEIN APCE"/>
    <property type="match status" value="1"/>
</dbReference>
<protein>
    <recommendedName>
        <fullName evidence="16">Phycobilisome linker polypeptide</fullName>
    </recommendedName>
</protein>
<dbReference type="PROSITE" id="PS51441">
    <property type="entry name" value="CPCD_LIKE"/>
    <property type="match status" value="1"/>
</dbReference>
<gene>
    <name evidence="14" type="ORF">BU14_0589s0004</name>
</gene>
<keyword evidence="7 10" id="KW-0605">Phycobilisome</keyword>
<dbReference type="GO" id="GO:0012505">
    <property type="term" value="C:endomembrane system"/>
    <property type="evidence" value="ECO:0007669"/>
    <property type="project" value="UniProtKB-SubCell"/>
</dbReference>
<evidence type="ECO:0000256" key="9">
    <source>
        <dbReference type="ARBA" id="ARBA00023136"/>
    </source>
</evidence>
<keyword evidence="6" id="KW-0934">Plastid</keyword>
<keyword evidence="3" id="KW-0150">Chloroplast</keyword>
<accession>A0A1X6NR82</accession>
<evidence type="ECO:0000256" key="8">
    <source>
        <dbReference type="ARBA" id="ARBA00023078"/>
    </source>
</evidence>
<feature type="region of interest" description="Disordered" evidence="11">
    <location>
        <begin position="1"/>
        <end position="34"/>
    </location>
</feature>
<dbReference type="AlphaFoldDB" id="A0A1X6NR82"/>
<organism evidence="14 15">
    <name type="scientific">Porphyra umbilicalis</name>
    <name type="common">Purple laver</name>
    <name type="synonym">Red alga</name>
    <dbReference type="NCBI Taxonomy" id="2786"/>
    <lineage>
        <taxon>Eukaryota</taxon>
        <taxon>Rhodophyta</taxon>
        <taxon>Bangiophyceae</taxon>
        <taxon>Bangiales</taxon>
        <taxon>Bangiaceae</taxon>
        <taxon>Porphyra</taxon>
    </lineage>
</organism>
<dbReference type="Pfam" id="PF01383">
    <property type="entry name" value="CpcD"/>
    <property type="match status" value="1"/>
</dbReference>
<dbReference type="GO" id="GO:0015979">
    <property type="term" value="P:photosynthesis"/>
    <property type="evidence" value="ECO:0007669"/>
    <property type="project" value="UniProtKB-KW"/>
</dbReference>
<keyword evidence="5" id="KW-0042">Antenna complex</keyword>
<evidence type="ECO:0000259" key="12">
    <source>
        <dbReference type="PROSITE" id="PS51441"/>
    </source>
</evidence>
<dbReference type="InterPro" id="IPR038255">
    <property type="entry name" value="PBS_linker_sf"/>
</dbReference>
<dbReference type="PROSITE" id="PS51445">
    <property type="entry name" value="PBS_LINKER"/>
    <property type="match status" value="1"/>
</dbReference>
<keyword evidence="15" id="KW-1185">Reference proteome</keyword>
<dbReference type="PANTHER" id="PTHR34011">
    <property type="entry name" value="PHYCOBILISOME 32.1 KDA LINKER POLYPEPTIDE, PHYCOCYANIN-ASSOCIATED, ROD 2-RELATED"/>
    <property type="match status" value="1"/>
</dbReference>
<feature type="domain" description="CpcD-like" evidence="12">
    <location>
        <begin position="357"/>
        <end position="432"/>
    </location>
</feature>
<evidence type="ECO:0008006" key="16">
    <source>
        <dbReference type="Google" id="ProtNLM"/>
    </source>
</evidence>
<comment type="subcellular location">
    <subcellularLocation>
        <location evidence="2">Endomembrane system</location>
    </subcellularLocation>
    <subcellularLocation>
        <location evidence="1">Plastid</location>
        <location evidence="1">Chloroplast thylakoid membrane</location>
        <topology evidence="1">Peripheral membrane protein</topology>
        <orientation evidence="1">Stromal side</orientation>
    </subcellularLocation>
</comment>
<dbReference type="Gene3D" id="1.10.3130.20">
    <property type="entry name" value="Phycobilisome linker domain"/>
    <property type="match status" value="1"/>
</dbReference>
<dbReference type="GO" id="GO:0030089">
    <property type="term" value="C:phycobilisome"/>
    <property type="evidence" value="ECO:0007669"/>
    <property type="project" value="UniProtKB-UniRule"/>
</dbReference>
<dbReference type="EMBL" id="KV919167">
    <property type="protein sequence ID" value="OSX71129.1"/>
    <property type="molecule type" value="Genomic_DNA"/>
</dbReference>
<evidence type="ECO:0000256" key="11">
    <source>
        <dbReference type="SAM" id="MobiDB-lite"/>
    </source>
</evidence>
<evidence type="ECO:0000313" key="15">
    <source>
        <dbReference type="Proteomes" id="UP000218209"/>
    </source>
</evidence>
<reference evidence="14 15" key="1">
    <citation type="submission" date="2017-03" db="EMBL/GenBank/DDBJ databases">
        <title>WGS assembly of Porphyra umbilicalis.</title>
        <authorList>
            <person name="Brawley S.H."/>
            <person name="Blouin N.A."/>
            <person name="Ficko-Blean E."/>
            <person name="Wheeler G.L."/>
            <person name="Lohr M."/>
            <person name="Goodson H.V."/>
            <person name="Jenkins J.W."/>
            <person name="Blaby-Haas C.E."/>
            <person name="Helliwell K.E."/>
            <person name="Chan C."/>
            <person name="Marriage T."/>
            <person name="Bhattacharya D."/>
            <person name="Klein A.S."/>
            <person name="Badis Y."/>
            <person name="Brodie J."/>
            <person name="Cao Y."/>
            <person name="Collen J."/>
            <person name="Dittami S.M."/>
            <person name="Gachon C.M."/>
            <person name="Green B.R."/>
            <person name="Karpowicz S."/>
            <person name="Kim J.W."/>
            <person name="Kudahl U."/>
            <person name="Lin S."/>
            <person name="Michel G."/>
            <person name="Mittag M."/>
            <person name="Olson B.J."/>
            <person name="Pangilinan J."/>
            <person name="Peng Y."/>
            <person name="Qiu H."/>
            <person name="Shu S."/>
            <person name="Singer J.T."/>
            <person name="Smith A.G."/>
            <person name="Sprecher B.N."/>
            <person name="Wagner V."/>
            <person name="Wang W."/>
            <person name="Wang Z.-Y."/>
            <person name="Yan J."/>
            <person name="Yarish C."/>
            <person name="Zoeuner-Riek S."/>
            <person name="Zhuang Y."/>
            <person name="Zou Y."/>
            <person name="Lindquist E.A."/>
            <person name="Grimwood J."/>
            <person name="Barry K."/>
            <person name="Rokhsar D.S."/>
            <person name="Schmutz J."/>
            <person name="Stiller J.W."/>
            <person name="Grossman A.R."/>
            <person name="Prochnik S.E."/>
        </authorList>
    </citation>
    <scope>NUCLEOTIDE SEQUENCE [LARGE SCALE GENOMIC DNA]</scope>
    <source>
        <strain evidence="14">4086291</strain>
    </source>
</reference>
<evidence type="ECO:0000256" key="6">
    <source>
        <dbReference type="ARBA" id="ARBA00022640"/>
    </source>
</evidence>
<evidence type="ECO:0000256" key="7">
    <source>
        <dbReference type="ARBA" id="ARBA00022738"/>
    </source>
</evidence>
<keyword evidence="4" id="KW-0602">Photosynthesis</keyword>
<evidence type="ECO:0000256" key="3">
    <source>
        <dbReference type="ARBA" id="ARBA00022528"/>
    </source>
</evidence>
<dbReference type="GO" id="GO:0009535">
    <property type="term" value="C:chloroplast thylakoid membrane"/>
    <property type="evidence" value="ECO:0007669"/>
    <property type="project" value="UniProtKB-SubCell"/>
</dbReference>
<evidence type="ECO:0000256" key="4">
    <source>
        <dbReference type="ARBA" id="ARBA00022531"/>
    </source>
</evidence>
<evidence type="ECO:0000313" key="14">
    <source>
        <dbReference type="EMBL" id="OSX71129.1"/>
    </source>
</evidence>
<feature type="domain" description="PBS-linker" evidence="13">
    <location>
        <begin position="108"/>
        <end position="292"/>
    </location>
</feature>
<evidence type="ECO:0000259" key="13">
    <source>
        <dbReference type="PROSITE" id="PS51445"/>
    </source>
</evidence>
<proteinExistence type="inferred from homology"/>